<comment type="caution">
    <text evidence="1">The sequence shown here is derived from an EMBL/GenBank/DDBJ whole genome shotgun (WGS) entry which is preliminary data.</text>
</comment>
<protein>
    <submittedName>
        <fullName evidence="1">Transposase</fullName>
    </submittedName>
</protein>
<dbReference type="NCBIfam" id="NF033819">
    <property type="entry name" value="IS66_TnpB"/>
    <property type="match status" value="1"/>
</dbReference>
<dbReference type="PANTHER" id="PTHR36455">
    <property type="match status" value="1"/>
</dbReference>
<accession>A0A2J0Z7W5</accession>
<dbReference type="AlphaFoldDB" id="A0A2J0Z7W5"/>
<proteinExistence type="predicted"/>
<sequence length="117" mass="13031">MIQIAAGTKVYLACRPVDMRRGFDGLSAEVVNTLNADPYSGHLFLFRGKRGGYLKALYWDGTGMCLFAKRLEHGKFVWPSIVDGVLQMSAAQLALLVEGMDWRRTRMPDPLPKPAMA</sequence>
<dbReference type="InterPro" id="IPR008878">
    <property type="entry name" value="Transposase_IS66_Orf2"/>
</dbReference>
<dbReference type="EMBL" id="NJGD01000002">
    <property type="protein sequence ID" value="PJR16602.1"/>
    <property type="molecule type" value="Genomic_DNA"/>
</dbReference>
<dbReference type="Pfam" id="PF05717">
    <property type="entry name" value="TnpB_IS66"/>
    <property type="match status" value="1"/>
</dbReference>
<dbReference type="RefSeq" id="WP_027988617.1">
    <property type="nucleotide sequence ID" value="NZ_CP135242.1"/>
</dbReference>
<dbReference type="PANTHER" id="PTHR36455:SF1">
    <property type="entry name" value="BLR8292 PROTEIN"/>
    <property type="match status" value="1"/>
</dbReference>
<evidence type="ECO:0000313" key="2">
    <source>
        <dbReference type="Proteomes" id="UP000231987"/>
    </source>
</evidence>
<dbReference type="Proteomes" id="UP000231987">
    <property type="component" value="Unassembled WGS sequence"/>
</dbReference>
<reference evidence="1 2" key="1">
    <citation type="submission" date="2017-06" db="EMBL/GenBank/DDBJ databases">
        <title>Ensifer strains isolated from leguminous trees and herbs display diverse denitrification phenotypes with some acting as strong N2O sinks.</title>
        <authorList>
            <person name="Woliy K."/>
            <person name="Mania D."/>
            <person name="Bakken L.R."/>
            <person name="Frostegard A."/>
        </authorList>
    </citation>
    <scope>NUCLEOTIDE SEQUENCE [LARGE SCALE GENOMIC DNA]</scope>
    <source>
        <strain evidence="1 2">AC50a</strain>
    </source>
</reference>
<organism evidence="1 2">
    <name type="scientific">Rhizobium meliloti</name>
    <name type="common">Ensifer meliloti</name>
    <name type="synonym">Sinorhizobium meliloti</name>
    <dbReference type="NCBI Taxonomy" id="382"/>
    <lineage>
        <taxon>Bacteria</taxon>
        <taxon>Pseudomonadati</taxon>
        <taxon>Pseudomonadota</taxon>
        <taxon>Alphaproteobacteria</taxon>
        <taxon>Hyphomicrobiales</taxon>
        <taxon>Rhizobiaceae</taxon>
        <taxon>Sinorhizobium/Ensifer group</taxon>
        <taxon>Sinorhizobium</taxon>
    </lineage>
</organism>
<gene>
    <name evidence="1" type="ORF">CEJ86_07535</name>
</gene>
<name>A0A2J0Z7W5_RHIML</name>
<evidence type="ECO:0000313" key="1">
    <source>
        <dbReference type="EMBL" id="PJR16602.1"/>
    </source>
</evidence>